<feature type="domain" description="Squalene epoxidase" evidence="10">
    <location>
        <begin position="39"/>
        <end position="110"/>
    </location>
</feature>
<keyword evidence="7" id="KW-0472">Membrane</keyword>
<dbReference type="RefSeq" id="XP_016210198.1">
    <property type="nucleotide sequence ID" value="XM_016361892.1"/>
</dbReference>
<dbReference type="GO" id="GO:0004506">
    <property type="term" value="F:squalene monooxygenase activity"/>
    <property type="evidence" value="ECO:0007669"/>
    <property type="project" value="UniProtKB-UniRule"/>
</dbReference>
<evidence type="ECO:0000256" key="7">
    <source>
        <dbReference type="ARBA" id="ARBA00023136"/>
    </source>
</evidence>
<comment type="similarity">
    <text evidence="8">Belongs to the squalene monooxygenase family.</text>
</comment>
<keyword evidence="8" id="KW-0256">Endoplasmic reticulum</keyword>
<keyword evidence="6 8" id="KW-0560">Oxidoreductase</keyword>
<dbReference type="EC" id="1.14.14.17" evidence="8"/>
<keyword evidence="5" id="KW-0492">Microsome</keyword>
<comment type="subcellular location">
    <subcellularLocation>
        <location evidence="8">Endoplasmic reticulum membrane</location>
        <topology evidence="8">Multi-pass membrane protein</topology>
    </subcellularLocation>
    <subcellularLocation>
        <location evidence="2">Microsome membrane</location>
    </subcellularLocation>
</comment>
<evidence type="ECO:0000256" key="9">
    <source>
        <dbReference type="SAM" id="MobiDB-lite"/>
    </source>
</evidence>
<proteinExistence type="inferred from homology"/>
<dbReference type="InterPro" id="IPR013698">
    <property type="entry name" value="Squalene_epoxidase"/>
</dbReference>
<keyword evidence="3 8" id="KW-0285">Flavoprotein</keyword>
<comment type="cofactor">
    <cofactor evidence="1 8">
        <name>FAD</name>
        <dbReference type="ChEBI" id="CHEBI:57692"/>
    </cofactor>
</comment>
<dbReference type="GeneID" id="27316015"/>
<dbReference type="EMBL" id="KN847564">
    <property type="protein sequence ID" value="KIW00329.1"/>
    <property type="molecule type" value="Genomic_DNA"/>
</dbReference>
<evidence type="ECO:0000256" key="3">
    <source>
        <dbReference type="ARBA" id="ARBA00022630"/>
    </source>
</evidence>
<keyword evidence="4 8" id="KW-0274">FAD</keyword>
<evidence type="ECO:0000256" key="1">
    <source>
        <dbReference type="ARBA" id="ARBA00001974"/>
    </source>
</evidence>
<evidence type="ECO:0000313" key="11">
    <source>
        <dbReference type="EMBL" id="KIW00329.1"/>
    </source>
</evidence>
<reference evidence="11 12" key="1">
    <citation type="submission" date="2015-01" db="EMBL/GenBank/DDBJ databases">
        <title>The Genome Sequence of Ochroconis gallopava CBS43764.</title>
        <authorList>
            <consortium name="The Broad Institute Genomics Platform"/>
            <person name="Cuomo C."/>
            <person name="de Hoog S."/>
            <person name="Gorbushina A."/>
            <person name="Stielow B."/>
            <person name="Teixiera M."/>
            <person name="Abouelleil A."/>
            <person name="Chapman S.B."/>
            <person name="Priest M."/>
            <person name="Young S.K."/>
            <person name="Wortman J."/>
            <person name="Nusbaum C."/>
            <person name="Birren B."/>
        </authorList>
    </citation>
    <scope>NUCLEOTIDE SEQUENCE [LARGE SCALE GENOMIC DNA]</scope>
    <source>
        <strain evidence="11 12">CBS 43764</strain>
    </source>
</reference>
<evidence type="ECO:0000256" key="8">
    <source>
        <dbReference type="RuleBase" id="RU367121"/>
    </source>
</evidence>
<evidence type="ECO:0000256" key="4">
    <source>
        <dbReference type="ARBA" id="ARBA00022827"/>
    </source>
</evidence>
<dbReference type="UniPathway" id="UPA00767">
    <property type="reaction ID" value="UER00752"/>
</dbReference>
<evidence type="ECO:0000256" key="5">
    <source>
        <dbReference type="ARBA" id="ARBA00022848"/>
    </source>
</evidence>
<dbReference type="PANTHER" id="PTHR10835">
    <property type="entry name" value="SQUALENE MONOOXYGENASE"/>
    <property type="match status" value="1"/>
</dbReference>
<dbReference type="Pfam" id="PF08491">
    <property type="entry name" value="SE"/>
    <property type="match status" value="1"/>
</dbReference>
<evidence type="ECO:0000256" key="6">
    <source>
        <dbReference type="ARBA" id="ARBA00023002"/>
    </source>
</evidence>
<comment type="function">
    <text evidence="8">Catalyzes the stereospecific oxidation of squalene to (S)-2,3-epoxysqualene, and is considered to be a rate-limiting enzyme in steroid biosynthesis.</text>
</comment>
<dbReference type="InParanoid" id="A0A0D2AMG8"/>
<dbReference type="HOGENOM" id="CLU_1422446_0_0_1"/>
<protein>
    <recommendedName>
        <fullName evidence="8">Squalene monooxygenase</fullName>
        <ecNumber evidence="8">1.14.14.17</ecNumber>
    </recommendedName>
</protein>
<dbReference type="GO" id="GO:0005789">
    <property type="term" value="C:endoplasmic reticulum membrane"/>
    <property type="evidence" value="ECO:0007669"/>
    <property type="project" value="UniProtKB-SubCell"/>
</dbReference>
<evidence type="ECO:0000259" key="10">
    <source>
        <dbReference type="Pfam" id="PF08491"/>
    </source>
</evidence>
<organism evidence="11 12">
    <name type="scientific">Verruconis gallopava</name>
    <dbReference type="NCBI Taxonomy" id="253628"/>
    <lineage>
        <taxon>Eukaryota</taxon>
        <taxon>Fungi</taxon>
        <taxon>Dikarya</taxon>
        <taxon>Ascomycota</taxon>
        <taxon>Pezizomycotina</taxon>
        <taxon>Dothideomycetes</taxon>
        <taxon>Pleosporomycetidae</taxon>
        <taxon>Venturiales</taxon>
        <taxon>Sympoventuriaceae</taxon>
        <taxon>Verruconis</taxon>
    </lineage>
</organism>
<gene>
    <name evidence="11" type="ORF">PV09_08042</name>
</gene>
<dbReference type="PANTHER" id="PTHR10835:SF0">
    <property type="entry name" value="SQUALENE MONOOXYGENASE"/>
    <property type="match status" value="1"/>
</dbReference>
<evidence type="ECO:0000313" key="12">
    <source>
        <dbReference type="Proteomes" id="UP000053259"/>
    </source>
</evidence>
<dbReference type="VEuPathDB" id="FungiDB:PV09_08042"/>
<name>A0A0D2AMG8_9PEZI</name>
<dbReference type="GO" id="GO:0050660">
    <property type="term" value="F:flavin adenine dinucleotide binding"/>
    <property type="evidence" value="ECO:0007669"/>
    <property type="project" value="UniProtKB-UniRule"/>
</dbReference>
<comment type="catalytic activity">
    <reaction evidence="8">
        <text>squalene + reduced [NADPH--hemoprotein reductase] + O2 = (S)-2,3-epoxysqualene + oxidized [NADPH--hemoprotein reductase] + H2O + H(+)</text>
        <dbReference type="Rhea" id="RHEA:25282"/>
        <dbReference type="Rhea" id="RHEA-COMP:11964"/>
        <dbReference type="Rhea" id="RHEA-COMP:11965"/>
        <dbReference type="ChEBI" id="CHEBI:15377"/>
        <dbReference type="ChEBI" id="CHEBI:15378"/>
        <dbReference type="ChEBI" id="CHEBI:15379"/>
        <dbReference type="ChEBI" id="CHEBI:15440"/>
        <dbReference type="ChEBI" id="CHEBI:15441"/>
        <dbReference type="ChEBI" id="CHEBI:57618"/>
        <dbReference type="ChEBI" id="CHEBI:58210"/>
        <dbReference type="EC" id="1.14.14.17"/>
    </reaction>
</comment>
<dbReference type="GO" id="GO:0006696">
    <property type="term" value="P:ergosterol biosynthetic process"/>
    <property type="evidence" value="ECO:0007669"/>
    <property type="project" value="TreeGrafter"/>
</dbReference>
<dbReference type="Proteomes" id="UP000053259">
    <property type="component" value="Unassembled WGS sequence"/>
</dbReference>
<dbReference type="STRING" id="253628.A0A0D2AMG8"/>
<accession>A0A0D2AMG8</accession>
<dbReference type="InterPro" id="IPR040125">
    <property type="entry name" value="Squalene_monox"/>
</dbReference>
<sequence length="191" mass="21505">MQHCERNGNRGYRDGTHQKRVDGPDTRREDEGRRHLFWSLTIVCDGCASRFRKDYIQRTPITTSKFYGLEKKDAVLPAPYHGHVILGDSSPILLYQIGTHETRALIDVKDGCRSSPKSRIIPIRITSTACLFPWLAKKPQRTEIASHILFHRGITAAARRSSHLVRVSLRTIGSVCHAICAEGGKALCMSR</sequence>
<feature type="region of interest" description="Disordered" evidence="9">
    <location>
        <begin position="1"/>
        <end position="29"/>
    </location>
</feature>
<dbReference type="OrthoDB" id="1678617at2759"/>
<dbReference type="AlphaFoldDB" id="A0A0D2AMG8"/>
<keyword evidence="12" id="KW-1185">Reference proteome</keyword>
<evidence type="ECO:0000256" key="2">
    <source>
        <dbReference type="ARBA" id="ARBA00004524"/>
    </source>
</evidence>